<dbReference type="AlphaFoldDB" id="A0A161P6S3"/>
<organism evidence="6 7">
    <name type="scientific">Alkalihalobacillus trypoxylicola</name>
    <dbReference type="NCBI Taxonomy" id="519424"/>
    <lineage>
        <taxon>Bacteria</taxon>
        <taxon>Bacillati</taxon>
        <taxon>Bacillota</taxon>
        <taxon>Bacilli</taxon>
        <taxon>Bacillales</taxon>
        <taxon>Bacillaceae</taxon>
        <taxon>Alkalihalobacillus</taxon>
    </lineage>
</organism>
<keyword evidence="6" id="KW-0624">Polysaccharide degradation</keyword>
<proteinExistence type="inferred from homology"/>
<evidence type="ECO:0000313" key="6">
    <source>
        <dbReference type="EMBL" id="KYG26076.1"/>
    </source>
</evidence>
<evidence type="ECO:0000256" key="2">
    <source>
        <dbReference type="ARBA" id="ARBA00009865"/>
    </source>
</evidence>
<dbReference type="OrthoDB" id="9758923at2"/>
<keyword evidence="6" id="KW-0119">Carbohydrate metabolism</keyword>
<evidence type="ECO:0000313" key="7">
    <source>
        <dbReference type="Proteomes" id="UP000075806"/>
    </source>
</evidence>
<dbReference type="RefSeq" id="WP_061950252.1">
    <property type="nucleotide sequence ID" value="NZ_LTAO01000039.1"/>
</dbReference>
<keyword evidence="6" id="KW-0858">Xylan degradation</keyword>
<name>A0A161P6S3_9BACI</name>
<dbReference type="Proteomes" id="UP000075806">
    <property type="component" value="Unassembled WGS sequence"/>
</dbReference>
<protein>
    <submittedName>
        <fullName evidence="6">1,4-beta-xylanase</fullName>
    </submittedName>
</protein>
<evidence type="ECO:0000256" key="3">
    <source>
        <dbReference type="ARBA" id="ARBA00022801"/>
    </source>
</evidence>
<dbReference type="InterPro" id="IPR023296">
    <property type="entry name" value="Glyco_hydro_beta-prop_sf"/>
</dbReference>
<dbReference type="GO" id="GO:0004553">
    <property type="term" value="F:hydrolase activity, hydrolyzing O-glycosyl compounds"/>
    <property type="evidence" value="ECO:0007669"/>
    <property type="project" value="InterPro"/>
</dbReference>
<accession>A0A161P6S3</accession>
<dbReference type="PANTHER" id="PTHR43301">
    <property type="entry name" value="ARABINAN ENDO-1,5-ALPHA-L-ARABINOSIDASE"/>
    <property type="match status" value="1"/>
</dbReference>
<keyword evidence="4 5" id="KW-0326">Glycosidase</keyword>
<dbReference type="GO" id="GO:0045493">
    <property type="term" value="P:xylan catabolic process"/>
    <property type="evidence" value="ECO:0007669"/>
    <property type="project" value="UniProtKB-KW"/>
</dbReference>
<dbReference type="InterPro" id="IPR006710">
    <property type="entry name" value="Glyco_hydro_43"/>
</dbReference>
<dbReference type="PANTHER" id="PTHR43301:SF3">
    <property type="entry name" value="ARABINAN ENDO-1,5-ALPHA-L-ARABINOSIDASE A-RELATED"/>
    <property type="match status" value="1"/>
</dbReference>
<comment type="pathway">
    <text evidence="1">Glycan metabolism; L-arabinan degradation.</text>
</comment>
<dbReference type="CDD" id="cd08983">
    <property type="entry name" value="GH43_Bt3655-like"/>
    <property type="match status" value="1"/>
</dbReference>
<gene>
    <name evidence="6" type="ORF">AZF04_13405</name>
</gene>
<evidence type="ECO:0000256" key="4">
    <source>
        <dbReference type="ARBA" id="ARBA00023295"/>
    </source>
</evidence>
<dbReference type="Gene3D" id="2.115.10.20">
    <property type="entry name" value="Glycosyl hydrolase domain, family 43"/>
    <property type="match status" value="1"/>
</dbReference>
<keyword evidence="3 5" id="KW-0378">Hydrolase</keyword>
<evidence type="ECO:0000256" key="5">
    <source>
        <dbReference type="RuleBase" id="RU361187"/>
    </source>
</evidence>
<dbReference type="EMBL" id="LTAO01000039">
    <property type="protein sequence ID" value="KYG26076.1"/>
    <property type="molecule type" value="Genomic_DNA"/>
</dbReference>
<comment type="similarity">
    <text evidence="2 5">Belongs to the glycosyl hydrolase 43 family.</text>
</comment>
<dbReference type="SUPFAM" id="SSF75005">
    <property type="entry name" value="Arabinanase/levansucrase/invertase"/>
    <property type="match status" value="1"/>
</dbReference>
<reference evidence="6" key="1">
    <citation type="submission" date="2016-02" db="EMBL/GenBank/DDBJ databases">
        <title>Genome sequence of Bacillus trypoxylicola KCTC 13244(T).</title>
        <authorList>
            <person name="Jeong H."/>
            <person name="Park S.-H."/>
            <person name="Choi S.-K."/>
        </authorList>
    </citation>
    <scope>NUCLEOTIDE SEQUENCE [LARGE SCALE GENOMIC DNA]</scope>
    <source>
        <strain evidence="6">KCTC 13244</strain>
    </source>
</reference>
<keyword evidence="7" id="KW-1185">Reference proteome</keyword>
<comment type="caution">
    <text evidence="6">The sequence shown here is derived from an EMBL/GenBank/DDBJ whole genome shotgun (WGS) entry which is preliminary data.</text>
</comment>
<dbReference type="STRING" id="519424.AZF04_13405"/>
<sequence length="302" mass="35162">MTEKHLAGYLFAYFKGEPYPNGEQIYFALSKGNNPLEWEELNGGKPILTSHLGEKGVRDPFIIRSVDGERFYLIATDLKIHGNGDWERAVKQGSRSIMIWESSDLVNWSQQRMVEIAPPDAGCTWAPEVFYDKNIDEYIIFWASMLTKEETDYHQILSVRTRDFVHFSNPEVLIDYDYSIIDTTVIEHNEEIFRFSKGKNVIQEKGSAFFDSSFTLLNENIEQEFMERGEGPIVFKSNIEEKWYLFIDEYGLRGYLPLETTDLNSGKWKMLSPLSFPFKPRHGSVLPITEQEYKQLKIQFSN</sequence>
<dbReference type="Pfam" id="PF04616">
    <property type="entry name" value="Glyco_hydro_43"/>
    <property type="match status" value="1"/>
</dbReference>
<dbReference type="InterPro" id="IPR050727">
    <property type="entry name" value="GH43_arabinanases"/>
</dbReference>
<evidence type="ECO:0000256" key="1">
    <source>
        <dbReference type="ARBA" id="ARBA00004834"/>
    </source>
</evidence>